<protein>
    <recommendedName>
        <fullName evidence="3">Inhibitor I9 domain-containing protein</fullName>
    </recommendedName>
</protein>
<evidence type="ECO:0000313" key="4">
    <source>
        <dbReference type="EMBL" id="TFE83760.1"/>
    </source>
</evidence>
<dbReference type="Pfam" id="PF05922">
    <property type="entry name" value="Inhibitor_I9"/>
    <property type="match status" value="1"/>
</dbReference>
<feature type="region of interest" description="Disordered" evidence="1">
    <location>
        <begin position="30"/>
        <end position="51"/>
    </location>
</feature>
<dbReference type="Proteomes" id="UP000298246">
    <property type="component" value="Unassembled WGS sequence"/>
</dbReference>
<gene>
    <name evidence="4" type="ORF">B5M42_22035</name>
</gene>
<dbReference type="AlphaFoldDB" id="A0A4Y8PS49"/>
<organism evidence="4 5">
    <name type="scientific">Paenibacillus athensensis</name>
    <dbReference type="NCBI Taxonomy" id="1967502"/>
    <lineage>
        <taxon>Bacteria</taxon>
        <taxon>Bacillati</taxon>
        <taxon>Bacillota</taxon>
        <taxon>Bacilli</taxon>
        <taxon>Bacillales</taxon>
        <taxon>Paenibacillaceae</taxon>
        <taxon>Paenibacillus</taxon>
    </lineage>
</organism>
<accession>A0A4Y8PS49</accession>
<dbReference type="Gene3D" id="3.30.70.80">
    <property type="entry name" value="Peptidase S8 propeptide/proteinase inhibitor I9"/>
    <property type="match status" value="1"/>
</dbReference>
<dbReference type="InterPro" id="IPR037045">
    <property type="entry name" value="S8pro/Inhibitor_I9_sf"/>
</dbReference>
<comment type="caution">
    <text evidence="4">The sequence shown here is derived from an EMBL/GenBank/DDBJ whole genome shotgun (WGS) entry which is preliminary data.</text>
</comment>
<proteinExistence type="predicted"/>
<dbReference type="RefSeq" id="WP_134756829.1">
    <property type="nucleotide sequence ID" value="NZ_MYFO02000009.1"/>
</dbReference>
<reference evidence="4 5" key="1">
    <citation type="submission" date="2017-03" db="EMBL/GenBank/DDBJ databases">
        <title>Isolation of Levoglucosan Utilizing Bacteria.</title>
        <authorList>
            <person name="Arya A.S."/>
        </authorList>
    </citation>
    <scope>NUCLEOTIDE SEQUENCE [LARGE SCALE GENOMIC DNA]</scope>
    <source>
        <strain evidence="4 5">MEC069</strain>
    </source>
</reference>
<evidence type="ECO:0000313" key="5">
    <source>
        <dbReference type="Proteomes" id="UP000298246"/>
    </source>
</evidence>
<name>A0A4Y8PS49_9BACL</name>
<keyword evidence="2" id="KW-0732">Signal</keyword>
<feature type="signal peptide" evidence="2">
    <location>
        <begin position="1"/>
        <end position="28"/>
    </location>
</feature>
<dbReference type="EMBL" id="MYFO01000043">
    <property type="protein sequence ID" value="TFE83760.1"/>
    <property type="molecule type" value="Genomic_DNA"/>
</dbReference>
<sequence>MLMKRTMLAGLVFALLTLGLLPAEHIQAATANPKGNERTQPAASSGDEEQQVVVTFKNKVDKTLLKGKIKREQKRRPTVAVKMSKKEIEKLKKDASVLSVEPDIVMEAAAQTTDWGTSDIQAPAVWLESSL</sequence>
<evidence type="ECO:0000256" key="2">
    <source>
        <dbReference type="SAM" id="SignalP"/>
    </source>
</evidence>
<feature type="domain" description="Inhibitor I9" evidence="3">
    <location>
        <begin position="79"/>
        <end position="108"/>
    </location>
</feature>
<keyword evidence="5" id="KW-1185">Reference proteome</keyword>
<evidence type="ECO:0000259" key="3">
    <source>
        <dbReference type="Pfam" id="PF05922"/>
    </source>
</evidence>
<dbReference type="InterPro" id="IPR010259">
    <property type="entry name" value="S8pro/Inhibitor_I9"/>
</dbReference>
<dbReference type="SUPFAM" id="SSF54897">
    <property type="entry name" value="Protease propeptides/inhibitors"/>
    <property type="match status" value="1"/>
</dbReference>
<feature type="chain" id="PRO_5021488742" description="Inhibitor I9 domain-containing protein" evidence="2">
    <location>
        <begin position="29"/>
        <end position="131"/>
    </location>
</feature>
<evidence type="ECO:0000256" key="1">
    <source>
        <dbReference type="SAM" id="MobiDB-lite"/>
    </source>
</evidence>